<proteinExistence type="predicted"/>
<organism evidence="1 2">
    <name type="scientific">Sphaerospermopsis torques-reginae ITEP-024</name>
    <dbReference type="NCBI Taxonomy" id="984208"/>
    <lineage>
        <taxon>Bacteria</taxon>
        <taxon>Bacillati</taxon>
        <taxon>Cyanobacteriota</taxon>
        <taxon>Cyanophyceae</taxon>
        <taxon>Nostocales</taxon>
        <taxon>Aphanizomenonaceae</taxon>
        <taxon>Sphaerospermopsis</taxon>
        <taxon>Sphaerospermopsis torques-reginae</taxon>
    </lineage>
</organism>
<accession>A0ABX8WZH0</accession>
<dbReference type="Pfam" id="PF00805">
    <property type="entry name" value="Pentapeptide"/>
    <property type="match status" value="1"/>
</dbReference>
<dbReference type="SUPFAM" id="SSF141571">
    <property type="entry name" value="Pentapeptide repeat-like"/>
    <property type="match status" value="1"/>
</dbReference>
<dbReference type="Gene3D" id="2.160.20.80">
    <property type="entry name" value="E3 ubiquitin-protein ligase SopA"/>
    <property type="match status" value="1"/>
</dbReference>
<reference evidence="1 2" key="1">
    <citation type="journal article" date="2022" name="J. Am. Chem. Soc.">
        <title>Biosynthesis of Guanitoxin Enables Global Environmental Detection in Freshwater Cyanobacteria.</title>
        <authorList>
            <person name="Lima S.T."/>
            <person name="Fallon T.R."/>
            <person name="Cordoza J.L."/>
            <person name="Chekan J.R."/>
            <person name="Delbaje E."/>
            <person name="Hopiavuori A.R."/>
            <person name="Alvarenga D.O."/>
            <person name="Wood S.M."/>
            <person name="Luhavaya H."/>
            <person name="Baumgartner J.T."/>
            <person name="Dorr F.A."/>
            <person name="Etchegaray A."/>
            <person name="Pinto E."/>
            <person name="McKinnie S.M.K."/>
            <person name="Fiore M.F."/>
            <person name="Moore B.S."/>
        </authorList>
    </citation>
    <scope>NUCLEOTIDE SEQUENCE [LARGE SCALE GENOMIC DNA]</scope>
    <source>
        <strain evidence="1 2">ITEP-024</strain>
    </source>
</reference>
<sequence length="83" mass="9175">MFTVYLCLAKAKLWGANLSRSNLANANLTRANLCGVNLSEANLRGARLHYTKLYGANLKGACYDDSTRFSKGFDPVSHGMRKF</sequence>
<dbReference type="PANTHER" id="PTHR14136:SF17">
    <property type="entry name" value="BTB_POZ DOMAIN-CONTAINING PROTEIN KCTD9"/>
    <property type="match status" value="1"/>
</dbReference>
<dbReference type="InterPro" id="IPR051082">
    <property type="entry name" value="Pentapeptide-BTB/POZ_domain"/>
</dbReference>
<dbReference type="PANTHER" id="PTHR14136">
    <property type="entry name" value="BTB_POZ DOMAIN-CONTAINING PROTEIN KCTD9"/>
    <property type="match status" value="1"/>
</dbReference>
<evidence type="ECO:0000313" key="1">
    <source>
        <dbReference type="EMBL" id="QYX31732.1"/>
    </source>
</evidence>
<evidence type="ECO:0000313" key="2">
    <source>
        <dbReference type="Proteomes" id="UP000826540"/>
    </source>
</evidence>
<protein>
    <submittedName>
        <fullName evidence="1">Pentapeptide repeat-containing protein</fullName>
    </submittedName>
</protein>
<dbReference type="EMBL" id="CP080598">
    <property type="protein sequence ID" value="QYX31732.1"/>
    <property type="molecule type" value="Genomic_DNA"/>
</dbReference>
<gene>
    <name evidence="1" type="ORF">K2F26_23660</name>
</gene>
<dbReference type="Proteomes" id="UP000826540">
    <property type="component" value="Chromosome"/>
</dbReference>
<keyword evidence="2" id="KW-1185">Reference proteome</keyword>
<name>A0ABX8WZH0_9CYAN</name>
<dbReference type="InterPro" id="IPR001646">
    <property type="entry name" value="5peptide_repeat"/>
</dbReference>